<organism evidence="10 11">
    <name type="scientific">Amycolatopsis sacchari</name>
    <dbReference type="NCBI Taxonomy" id="115433"/>
    <lineage>
        <taxon>Bacteria</taxon>
        <taxon>Bacillati</taxon>
        <taxon>Actinomycetota</taxon>
        <taxon>Actinomycetes</taxon>
        <taxon>Pseudonocardiales</taxon>
        <taxon>Pseudonocardiaceae</taxon>
        <taxon>Amycolatopsis</taxon>
    </lineage>
</organism>
<dbReference type="GO" id="GO:0016740">
    <property type="term" value="F:transferase activity"/>
    <property type="evidence" value="ECO:0007669"/>
    <property type="project" value="UniProtKB-KW"/>
</dbReference>
<evidence type="ECO:0000256" key="2">
    <source>
        <dbReference type="ARBA" id="ARBA00005182"/>
    </source>
</evidence>
<dbReference type="STRING" id="115433.SAMN05421835_106291"/>
<evidence type="ECO:0000256" key="8">
    <source>
        <dbReference type="SAM" id="Phobius"/>
    </source>
</evidence>
<accession>A0A1I3SHG0</accession>
<keyword evidence="8" id="KW-0812">Transmembrane</keyword>
<keyword evidence="5" id="KW-0574">Periplasm</keyword>
<evidence type="ECO:0000256" key="1">
    <source>
        <dbReference type="ARBA" id="ARBA00004418"/>
    </source>
</evidence>
<sequence length="438" mass="46803">MKAGPGAQEQPPGGLPPTPESFLPREHSLYRPRHSRRQRTALTCAVVFFLAPALAFVAGVRPTAFENRALHGFPSVSDGWDFFTGLSGWATDHLPLRKAGVDAAGAISSGLFGDPPQTGQTDTGGPIGLEPKTNSAPKDTLPPGGYPPLVYGSDDWLYLGADMSNKCVPLLAPDQVVAAFQRLRTAVESSGRRFELIIAPDKSTAMPDHLPPTYAGKDCAKAASDLFWRNATTKLGDIDVRPSLKATAGQVGHPLYDAYDTHWTYEGGLTMTYALADRLSPGITSTWVTGKRQVNAWPADLPTLLGKSEYRQLQTYTLAPDGKTDRAKYVASDFRAPLQLRQGDGAPAQGVIGGRTAVIADSFTQFASPFLAAAFQDLTIVHPETMAQHTADNAARLLADRDVVVVELAERNAVGGASPLLRNSVIDQIAAVLASHPR</sequence>
<dbReference type="InterPro" id="IPR031811">
    <property type="entry name" value="ALGX/ALGJ_SGNH-like"/>
</dbReference>
<dbReference type="GO" id="GO:0042121">
    <property type="term" value="P:alginic acid biosynthetic process"/>
    <property type="evidence" value="ECO:0007669"/>
    <property type="project" value="UniProtKB-UniPathway"/>
</dbReference>
<evidence type="ECO:0000256" key="3">
    <source>
        <dbReference type="ARBA" id="ARBA00022679"/>
    </source>
</evidence>
<dbReference type="GO" id="GO:0042597">
    <property type="term" value="C:periplasmic space"/>
    <property type="evidence" value="ECO:0007669"/>
    <property type="project" value="UniProtKB-SubCell"/>
</dbReference>
<dbReference type="EMBL" id="FORP01000006">
    <property type="protein sequence ID" value="SFJ57159.1"/>
    <property type="molecule type" value="Genomic_DNA"/>
</dbReference>
<evidence type="ECO:0000313" key="11">
    <source>
        <dbReference type="Proteomes" id="UP000199025"/>
    </source>
</evidence>
<evidence type="ECO:0000313" key="10">
    <source>
        <dbReference type="EMBL" id="SFJ57159.1"/>
    </source>
</evidence>
<keyword evidence="6" id="KW-0016">Alginate biosynthesis</keyword>
<protein>
    <submittedName>
        <fullName evidence="10">SGNH hydrolase-like domain-containing protein, acetyltransferase AlgX</fullName>
    </submittedName>
</protein>
<evidence type="ECO:0000256" key="5">
    <source>
        <dbReference type="ARBA" id="ARBA00022764"/>
    </source>
</evidence>
<comment type="subcellular location">
    <subcellularLocation>
        <location evidence="1">Periplasm</location>
    </subcellularLocation>
</comment>
<name>A0A1I3SHG0_9PSEU</name>
<keyword evidence="11" id="KW-1185">Reference proteome</keyword>
<evidence type="ECO:0000256" key="6">
    <source>
        <dbReference type="ARBA" id="ARBA00022841"/>
    </source>
</evidence>
<keyword evidence="10" id="KW-0378">Hydrolase</keyword>
<dbReference type="Pfam" id="PF16822">
    <property type="entry name" value="ALGX"/>
    <property type="match status" value="1"/>
</dbReference>
<comment type="pathway">
    <text evidence="2">Glycan biosynthesis; alginate biosynthesis.</text>
</comment>
<dbReference type="RefSeq" id="WP_091506866.1">
    <property type="nucleotide sequence ID" value="NZ_CBDQZW010000012.1"/>
</dbReference>
<evidence type="ECO:0000256" key="7">
    <source>
        <dbReference type="SAM" id="MobiDB-lite"/>
    </source>
</evidence>
<feature type="region of interest" description="Disordered" evidence="7">
    <location>
        <begin position="1"/>
        <end position="25"/>
    </location>
</feature>
<dbReference type="UniPathway" id="UPA00286"/>
<gene>
    <name evidence="10" type="ORF">SAMN05421835_106291</name>
</gene>
<keyword evidence="3 10" id="KW-0808">Transferase</keyword>
<dbReference type="GO" id="GO:0016787">
    <property type="term" value="F:hydrolase activity"/>
    <property type="evidence" value="ECO:0007669"/>
    <property type="project" value="UniProtKB-KW"/>
</dbReference>
<proteinExistence type="predicted"/>
<feature type="compositionally biased region" description="Low complexity" evidence="7">
    <location>
        <begin position="1"/>
        <end position="12"/>
    </location>
</feature>
<dbReference type="Proteomes" id="UP000199025">
    <property type="component" value="Unassembled WGS sequence"/>
</dbReference>
<reference evidence="10 11" key="1">
    <citation type="submission" date="2016-10" db="EMBL/GenBank/DDBJ databases">
        <authorList>
            <person name="de Groot N.N."/>
        </authorList>
    </citation>
    <scope>NUCLEOTIDE SEQUENCE [LARGE SCALE GENOMIC DNA]</scope>
    <source>
        <strain evidence="10 11">DSM 44468</strain>
    </source>
</reference>
<keyword evidence="8" id="KW-0472">Membrane</keyword>
<dbReference type="OrthoDB" id="3264206at2"/>
<evidence type="ECO:0000256" key="4">
    <source>
        <dbReference type="ARBA" id="ARBA00022729"/>
    </source>
</evidence>
<evidence type="ECO:0000259" key="9">
    <source>
        <dbReference type="Pfam" id="PF16822"/>
    </source>
</evidence>
<keyword evidence="8" id="KW-1133">Transmembrane helix</keyword>
<dbReference type="AlphaFoldDB" id="A0A1I3SHG0"/>
<feature type="region of interest" description="Disordered" evidence="7">
    <location>
        <begin position="111"/>
        <end position="143"/>
    </location>
</feature>
<keyword evidence="4" id="KW-0732">Signal</keyword>
<feature type="transmembrane region" description="Helical" evidence="8">
    <location>
        <begin position="40"/>
        <end position="60"/>
    </location>
</feature>
<feature type="domain" description="AlgX/AlgJ SGNH hydrolase-like" evidence="9">
    <location>
        <begin position="150"/>
        <end position="282"/>
    </location>
</feature>